<dbReference type="EMBL" id="JAPJZI010000001">
    <property type="protein sequence ID" value="MDA5399348.1"/>
    <property type="molecule type" value="Genomic_DNA"/>
</dbReference>
<comment type="caution">
    <text evidence="5">The sequence shown here is derived from an EMBL/GenBank/DDBJ whole genome shotgun (WGS) entry which is preliminary data.</text>
</comment>
<dbReference type="SUPFAM" id="SSF46785">
    <property type="entry name" value="Winged helix' DNA-binding domain"/>
    <property type="match status" value="1"/>
</dbReference>
<dbReference type="GO" id="GO:0045892">
    <property type="term" value="P:negative regulation of DNA-templated transcription"/>
    <property type="evidence" value="ECO:0007669"/>
    <property type="project" value="TreeGrafter"/>
</dbReference>
<dbReference type="SUPFAM" id="SSF64288">
    <property type="entry name" value="Chorismate lyase-like"/>
    <property type="match status" value="1"/>
</dbReference>
<dbReference type="InterPro" id="IPR036388">
    <property type="entry name" value="WH-like_DNA-bd_sf"/>
</dbReference>
<keyword evidence="2" id="KW-0238">DNA-binding</keyword>
<dbReference type="CDD" id="cd07377">
    <property type="entry name" value="WHTH_GntR"/>
    <property type="match status" value="1"/>
</dbReference>
<reference evidence="5" key="1">
    <citation type="submission" date="2022-11" db="EMBL/GenBank/DDBJ databases">
        <title>Draft genome sequence of Hoeflea poritis E7-10 and Hoeflea prorocentri PM5-8, separated from scleractinian coral Porites lutea and marine dinoflagellate.</title>
        <authorList>
            <person name="Zhang G."/>
            <person name="Wei Q."/>
            <person name="Cai L."/>
        </authorList>
    </citation>
    <scope>NUCLEOTIDE SEQUENCE</scope>
    <source>
        <strain evidence="5">PM5-8</strain>
    </source>
</reference>
<evidence type="ECO:0000256" key="3">
    <source>
        <dbReference type="ARBA" id="ARBA00023163"/>
    </source>
</evidence>
<dbReference type="InterPro" id="IPR050679">
    <property type="entry name" value="Bact_HTH_transcr_reg"/>
</dbReference>
<dbReference type="PROSITE" id="PS50949">
    <property type="entry name" value="HTH_GNTR"/>
    <property type="match status" value="1"/>
</dbReference>
<dbReference type="InterPro" id="IPR000524">
    <property type="entry name" value="Tscrpt_reg_HTH_GntR"/>
</dbReference>
<name>A0A9X3UIN7_9HYPH</name>
<keyword evidence="3" id="KW-0804">Transcription</keyword>
<dbReference type="SMART" id="SM00866">
    <property type="entry name" value="UTRA"/>
    <property type="match status" value="1"/>
</dbReference>
<dbReference type="InterPro" id="IPR011663">
    <property type="entry name" value="UTRA"/>
</dbReference>
<proteinExistence type="predicted"/>
<evidence type="ECO:0000313" key="5">
    <source>
        <dbReference type="EMBL" id="MDA5399348.1"/>
    </source>
</evidence>
<dbReference type="GO" id="GO:0003677">
    <property type="term" value="F:DNA binding"/>
    <property type="evidence" value="ECO:0007669"/>
    <property type="project" value="UniProtKB-KW"/>
</dbReference>
<dbReference type="GO" id="GO:0003700">
    <property type="term" value="F:DNA-binding transcription factor activity"/>
    <property type="evidence" value="ECO:0007669"/>
    <property type="project" value="InterPro"/>
</dbReference>
<dbReference type="Pfam" id="PF07702">
    <property type="entry name" value="UTRA"/>
    <property type="match status" value="1"/>
</dbReference>
<protein>
    <submittedName>
        <fullName evidence="5">GntR family transcriptional regulator</fullName>
    </submittedName>
</protein>
<dbReference type="InterPro" id="IPR036390">
    <property type="entry name" value="WH_DNA-bd_sf"/>
</dbReference>
<dbReference type="Pfam" id="PF00392">
    <property type="entry name" value="GntR"/>
    <property type="match status" value="1"/>
</dbReference>
<dbReference type="SMART" id="SM00345">
    <property type="entry name" value="HTH_GNTR"/>
    <property type="match status" value="1"/>
</dbReference>
<keyword evidence="6" id="KW-1185">Reference proteome</keyword>
<evidence type="ECO:0000313" key="6">
    <source>
        <dbReference type="Proteomes" id="UP001151234"/>
    </source>
</evidence>
<dbReference type="PANTHER" id="PTHR44846:SF1">
    <property type="entry name" value="MANNOSYL-D-GLYCERATE TRANSPORT_METABOLISM SYSTEM REPRESSOR MNGR-RELATED"/>
    <property type="match status" value="1"/>
</dbReference>
<dbReference type="Gene3D" id="3.40.1410.10">
    <property type="entry name" value="Chorismate lyase-like"/>
    <property type="match status" value="1"/>
</dbReference>
<dbReference type="PRINTS" id="PR00035">
    <property type="entry name" value="HTHGNTR"/>
</dbReference>
<dbReference type="Proteomes" id="UP001151234">
    <property type="component" value="Unassembled WGS sequence"/>
</dbReference>
<evidence type="ECO:0000256" key="1">
    <source>
        <dbReference type="ARBA" id="ARBA00023015"/>
    </source>
</evidence>
<dbReference type="InterPro" id="IPR028978">
    <property type="entry name" value="Chorismate_lyase_/UTRA_dom_sf"/>
</dbReference>
<keyword evidence="1" id="KW-0805">Transcription regulation</keyword>
<dbReference type="Gene3D" id="1.10.10.10">
    <property type="entry name" value="Winged helix-like DNA-binding domain superfamily/Winged helix DNA-binding domain"/>
    <property type="match status" value="1"/>
</dbReference>
<dbReference type="RefSeq" id="WP_267990786.1">
    <property type="nucleotide sequence ID" value="NZ_JAPJZI010000001.1"/>
</dbReference>
<evidence type="ECO:0000259" key="4">
    <source>
        <dbReference type="PROSITE" id="PS50949"/>
    </source>
</evidence>
<evidence type="ECO:0000256" key="2">
    <source>
        <dbReference type="ARBA" id="ARBA00023125"/>
    </source>
</evidence>
<dbReference type="PANTHER" id="PTHR44846">
    <property type="entry name" value="MANNOSYL-D-GLYCERATE TRANSPORT/METABOLISM SYSTEM REPRESSOR MNGR-RELATED"/>
    <property type="match status" value="1"/>
</dbReference>
<organism evidence="5 6">
    <name type="scientific">Hoeflea prorocentri</name>
    <dbReference type="NCBI Taxonomy" id="1922333"/>
    <lineage>
        <taxon>Bacteria</taxon>
        <taxon>Pseudomonadati</taxon>
        <taxon>Pseudomonadota</taxon>
        <taxon>Alphaproteobacteria</taxon>
        <taxon>Hyphomicrobiales</taxon>
        <taxon>Rhizobiaceae</taxon>
        <taxon>Hoeflea</taxon>
    </lineage>
</organism>
<accession>A0A9X3UIN7</accession>
<gene>
    <name evidence="5" type="ORF">OQ273_12260</name>
</gene>
<feature type="domain" description="HTH gntR-type" evidence="4">
    <location>
        <begin position="25"/>
        <end position="93"/>
    </location>
</feature>
<sequence length="261" mass="29537">MTNAVAAEEFHRFAEATEFRRDTQIPLWVQLKNLLEQKIRDGSLTENARLPSELAMARMFNLSRPVVRNALSALVSEGLIAKQARKGIFVSARRGDFDFMTSATGVFDDLSAKGMDVEERTFEFGLFEPDEEEAKALRLPVGFKVLRFVRVYVADGSPITHSRISLPAHRLPGMENFDMKSKSIFGTIRERFGLTVARADRWIKGGFADATLAERLEVEEGHPLLYIQSIAYDAEQLPLEFYRSYYNAEVSPIHISVDANR</sequence>
<dbReference type="AlphaFoldDB" id="A0A9X3UIN7"/>